<dbReference type="SUPFAM" id="SSF51395">
    <property type="entry name" value="FMN-linked oxidoreductases"/>
    <property type="match status" value="1"/>
</dbReference>
<reference evidence="3 4" key="1">
    <citation type="journal article" date="2018" name="New Phytol.">
        <title>Phylogenomics of Endogonaceae and evolution of mycorrhizas within Mucoromycota.</title>
        <authorList>
            <person name="Chang Y."/>
            <person name="Desiro A."/>
            <person name="Na H."/>
            <person name="Sandor L."/>
            <person name="Lipzen A."/>
            <person name="Clum A."/>
            <person name="Barry K."/>
            <person name="Grigoriev I.V."/>
            <person name="Martin F.M."/>
            <person name="Stajich J.E."/>
            <person name="Smith M.E."/>
            <person name="Bonito G."/>
            <person name="Spatafora J.W."/>
        </authorList>
    </citation>
    <scope>NUCLEOTIDE SEQUENCE [LARGE SCALE GENOMIC DNA]</scope>
    <source>
        <strain evidence="3 4">GMNB39</strain>
    </source>
</reference>
<organism evidence="3 4">
    <name type="scientific">Jimgerdemannia flammicorona</name>
    <dbReference type="NCBI Taxonomy" id="994334"/>
    <lineage>
        <taxon>Eukaryota</taxon>
        <taxon>Fungi</taxon>
        <taxon>Fungi incertae sedis</taxon>
        <taxon>Mucoromycota</taxon>
        <taxon>Mucoromycotina</taxon>
        <taxon>Endogonomycetes</taxon>
        <taxon>Endogonales</taxon>
        <taxon>Endogonaceae</taxon>
        <taxon>Jimgerdemannia</taxon>
    </lineage>
</organism>
<sequence length="224" mass="25111">MRLRVFSKSKRYTKSHKNTRKLLATQLRRVLTESKSTPHTVTSCPSSSEDGVNQPTDAYGGSIENRVRLLEVVDAVIQAAGSSRVAISELNKHGLAYLQLIEPRSASSTVTDVNREQSSGIYHDDDENLNYFRKMWKAPLITTGLGMPIVPLFISNPNLVKKVKLNMPFSNARNEYVETTYLPPGPHTPCRLQRLLTPVQNEVDINSDHACQRTVHIRSSLLVD</sequence>
<comment type="caution">
    <text evidence="3">The sequence shown here is derived from an EMBL/GenBank/DDBJ whole genome shotgun (WGS) entry which is preliminary data.</text>
</comment>
<dbReference type="Gene3D" id="3.20.20.70">
    <property type="entry name" value="Aldolase class I"/>
    <property type="match status" value="1"/>
</dbReference>
<dbReference type="GO" id="GO:0010181">
    <property type="term" value="F:FMN binding"/>
    <property type="evidence" value="ECO:0007669"/>
    <property type="project" value="InterPro"/>
</dbReference>
<dbReference type="OrthoDB" id="276546at2759"/>
<gene>
    <name evidence="3" type="ORF">BC936DRAFT_136896</name>
</gene>
<dbReference type="GO" id="GO:0016491">
    <property type="term" value="F:oxidoreductase activity"/>
    <property type="evidence" value="ECO:0007669"/>
    <property type="project" value="InterPro"/>
</dbReference>
<dbReference type="Pfam" id="PF00724">
    <property type="entry name" value="Oxidored_FMN"/>
    <property type="match status" value="1"/>
</dbReference>
<dbReference type="AlphaFoldDB" id="A0A433CYK3"/>
<dbReference type="PANTHER" id="PTHR22893:SF91">
    <property type="entry name" value="NADPH DEHYDROGENASE 2-RELATED"/>
    <property type="match status" value="1"/>
</dbReference>
<dbReference type="InterPro" id="IPR001155">
    <property type="entry name" value="OxRdtase_FMN_N"/>
</dbReference>
<keyword evidence="4" id="KW-1185">Reference proteome</keyword>
<evidence type="ECO:0000313" key="3">
    <source>
        <dbReference type="EMBL" id="RUP43659.1"/>
    </source>
</evidence>
<feature type="domain" description="NADH:flavin oxidoreductase/NADH oxidase N-terminal" evidence="2">
    <location>
        <begin position="51"/>
        <end position="87"/>
    </location>
</feature>
<feature type="region of interest" description="Disordered" evidence="1">
    <location>
        <begin position="33"/>
        <end position="54"/>
    </location>
</feature>
<dbReference type="InterPro" id="IPR045247">
    <property type="entry name" value="Oye-like"/>
</dbReference>
<proteinExistence type="predicted"/>
<name>A0A433CYK3_9FUNG</name>
<evidence type="ECO:0000313" key="4">
    <source>
        <dbReference type="Proteomes" id="UP000268093"/>
    </source>
</evidence>
<dbReference type="PANTHER" id="PTHR22893">
    <property type="entry name" value="NADH OXIDOREDUCTASE-RELATED"/>
    <property type="match status" value="1"/>
</dbReference>
<dbReference type="Proteomes" id="UP000268093">
    <property type="component" value="Unassembled WGS sequence"/>
</dbReference>
<protein>
    <recommendedName>
        <fullName evidence="2">NADH:flavin oxidoreductase/NADH oxidase N-terminal domain-containing protein</fullName>
    </recommendedName>
</protein>
<accession>A0A433CYK3</accession>
<dbReference type="EMBL" id="RBNI01010549">
    <property type="protein sequence ID" value="RUP43659.1"/>
    <property type="molecule type" value="Genomic_DNA"/>
</dbReference>
<evidence type="ECO:0000259" key="2">
    <source>
        <dbReference type="Pfam" id="PF00724"/>
    </source>
</evidence>
<evidence type="ECO:0000256" key="1">
    <source>
        <dbReference type="SAM" id="MobiDB-lite"/>
    </source>
</evidence>
<dbReference type="InterPro" id="IPR013785">
    <property type="entry name" value="Aldolase_TIM"/>
</dbReference>